<dbReference type="NCBIfam" id="TIGR01068">
    <property type="entry name" value="thioredoxin"/>
    <property type="match status" value="1"/>
</dbReference>
<dbReference type="Gene3D" id="3.40.30.10">
    <property type="entry name" value="Glutaredoxin"/>
    <property type="match status" value="1"/>
</dbReference>
<dbReference type="InterPro" id="IPR013766">
    <property type="entry name" value="Thioredoxin_domain"/>
</dbReference>
<evidence type="ECO:0000259" key="5">
    <source>
        <dbReference type="PROSITE" id="PS51352"/>
    </source>
</evidence>
<proteinExistence type="predicted"/>
<evidence type="ECO:0000256" key="1">
    <source>
        <dbReference type="ARBA" id="ARBA00022448"/>
    </source>
</evidence>
<sequence length="135" mass="15340">MAEDLELEKIKMKKISELMRKSKEVEKNMADAPLELNQSNFDKTINESPLPVLVDFYATWCMPCKMMAPVVADLARKYSGKILVGKVDVDRNPKLAVRYQIMSVPTFMVFKNGKPVDRILGAVGSRLEEIIRVHV</sequence>
<dbReference type="CDD" id="cd02947">
    <property type="entry name" value="TRX_family"/>
    <property type="match status" value="1"/>
</dbReference>
<dbReference type="PROSITE" id="PS51352">
    <property type="entry name" value="THIOREDOXIN_2"/>
    <property type="match status" value="1"/>
</dbReference>
<evidence type="ECO:0000313" key="6">
    <source>
        <dbReference type="EMBL" id="WEU40832.1"/>
    </source>
</evidence>
<dbReference type="EMBL" id="CP091871">
    <property type="protein sequence ID" value="WEU40832.1"/>
    <property type="molecule type" value="Genomic_DNA"/>
</dbReference>
<feature type="domain" description="Thioredoxin" evidence="5">
    <location>
        <begin position="1"/>
        <end position="135"/>
    </location>
</feature>
<dbReference type="SUPFAM" id="SSF52833">
    <property type="entry name" value="Thioredoxin-like"/>
    <property type="match status" value="1"/>
</dbReference>
<name>A0AAF0D378_ODILC</name>
<dbReference type="GO" id="GO:0005737">
    <property type="term" value="C:cytoplasm"/>
    <property type="evidence" value="ECO:0007669"/>
    <property type="project" value="TreeGrafter"/>
</dbReference>
<dbReference type="GO" id="GO:0015035">
    <property type="term" value="F:protein-disulfide reductase activity"/>
    <property type="evidence" value="ECO:0007669"/>
    <property type="project" value="InterPro"/>
</dbReference>
<dbReference type="PANTHER" id="PTHR45663">
    <property type="entry name" value="GEO12009P1"/>
    <property type="match status" value="1"/>
</dbReference>
<dbReference type="FunFam" id="3.40.30.10:FF:000001">
    <property type="entry name" value="Thioredoxin"/>
    <property type="match status" value="1"/>
</dbReference>
<dbReference type="PRINTS" id="PR00421">
    <property type="entry name" value="THIOREDOXIN"/>
</dbReference>
<evidence type="ECO:0000313" key="7">
    <source>
        <dbReference type="Proteomes" id="UP000186851"/>
    </source>
</evidence>
<organism evidence="6 7">
    <name type="scientific">Odinarchaeota yellowstonii (strain LCB_4)</name>
    <dbReference type="NCBI Taxonomy" id="1841599"/>
    <lineage>
        <taxon>Archaea</taxon>
        <taxon>Promethearchaeati</taxon>
        <taxon>Candidatus Odinarchaeota</taxon>
        <taxon>Candidatus Odinarchaeia</taxon>
        <taxon>Candidatus Odinarchaeales</taxon>
        <taxon>Candidatus Odinarchaeaceae</taxon>
        <taxon>Candidatus Odinarchaeum</taxon>
    </lineage>
</organism>
<keyword evidence="2" id="KW-0249">Electron transport</keyword>
<keyword evidence="1" id="KW-0813">Transport</keyword>
<evidence type="ECO:0000256" key="4">
    <source>
        <dbReference type="ARBA" id="ARBA00023284"/>
    </source>
</evidence>
<dbReference type="AlphaFoldDB" id="A0AAF0D378"/>
<keyword evidence="4" id="KW-0676">Redox-active center</keyword>
<dbReference type="InterPro" id="IPR005746">
    <property type="entry name" value="Thioredoxin"/>
</dbReference>
<reference evidence="6" key="2">
    <citation type="journal article" date="2022" name="Nat. Microbiol.">
        <title>A closed Candidatus Odinarchaeum chromosome exposes Asgard archaeal viruses.</title>
        <authorList>
            <person name="Tamarit D."/>
            <person name="Caceres E.F."/>
            <person name="Krupovic M."/>
            <person name="Nijland R."/>
            <person name="Eme L."/>
            <person name="Robinson N.P."/>
            <person name="Ettema T.J.G."/>
        </authorList>
    </citation>
    <scope>NUCLEOTIDE SEQUENCE</scope>
    <source>
        <strain evidence="6">LCB_4</strain>
    </source>
</reference>
<protein>
    <submittedName>
        <fullName evidence="6">Thioredoxin</fullName>
    </submittedName>
</protein>
<evidence type="ECO:0000256" key="3">
    <source>
        <dbReference type="ARBA" id="ARBA00023157"/>
    </source>
</evidence>
<reference evidence="6" key="1">
    <citation type="journal article" date="2017" name="Nature">
        <title>Asgard archaea illuminate the origin of eukaryotic cellular complexity.</title>
        <authorList>
            <person name="Zaremba-Niedzwiedzka K."/>
            <person name="Caceres E.F."/>
            <person name="Saw J.H."/>
            <person name="Backstrom D."/>
            <person name="Juzokaite L."/>
            <person name="Vancaester E."/>
            <person name="Seitz K.W."/>
            <person name="Anantharaman K."/>
            <person name="Starnawski P."/>
            <person name="Kjeldsen K.U."/>
            <person name="Scott M.B."/>
            <person name="Nunoura T."/>
            <person name="Banfield J.F."/>
            <person name="Schramm A."/>
            <person name="Baker B.J."/>
            <person name="Spang A."/>
            <person name="Ettema T.J.G."/>
        </authorList>
    </citation>
    <scope>NUCLEOTIDE SEQUENCE</scope>
    <source>
        <strain evidence="6">LCB_4</strain>
    </source>
</reference>
<keyword evidence="3" id="KW-1015">Disulfide bond</keyword>
<gene>
    <name evidence="6" type="primary">trxA</name>
    <name evidence="6" type="ORF">OdinLCB4_002645</name>
</gene>
<dbReference type="PANTHER" id="PTHR45663:SF11">
    <property type="entry name" value="GEO12009P1"/>
    <property type="match status" value="1"/>
</dbReference>
<accession>A0AAF0D378</accession>
<dbReference type="Pfam" id="PF00085">
    <property type="entry name" value="Thioredoxin"/>
    <property type="match status" value="1"/>
</dbReference>
<dbReference type="KEGG" id="oyw:OdinLCB4_002645"/>
<dbReference type="InterPro" id="IPR036249">
    <property type="entry name" value="Thioredoxin-like_sf"/>
</dbReference>
<evidence type="ECO:0000256" key="2">
    <source>
        <dbReference type="ARBA" id="ARBA00022982"/>
    </source>
</evidence>
<dbReference type="Proteomes" id="UP000186851">
    <property type="component" value="Chromosome"/>
</dbReference>